<proteinExistence type="predicted"/>
<dbReference type="Gene3D" id="3.40.50.1000">
    <property type="entry name" value="HAD superfamily/HAD-like"/>
    <property type="match status" value="1"/>
</dbReference>
<dbReference type="Pfam" id="PF00702">
    <property type="entry name" value="Hydrolase"/>
    <property type="match status" value="1"/>
</dbReference>
<name>A0A6J4V177_9BACT</name>
<dbReference type="InterPro" id="IPR036412">
    <property type="entry name" value="HAD-like_sf"/>
</dbReference>
<dbReference type="AlphaFoldDB" id="A0A6J4V177"/>
<dbReference type="SUPFAM" id="SSF56784">
    <property type="entry name" value="HAD-like"/>
    <property type="match status" value="1"/>
</dbReference>
<dbReference type="Gene3D" id="1.10.286.50">
    <property type="match status" value="1"/>
</dbReference>
<evidence type="ECO:0000313" key="1">
    <source>
        <dbReference type="EMBL" id="CAA9565630.1"/>
    </source>
</evidence>
<reference evidence="1" key="1">
    <citation type="submission" date="2020-02" db="EMBL/GenBank/DDBJ databases">
        <authorList>
            <person name="Meier V. D."/>
        </authorList>
    </citation>
    <scope>NUCLEOTIDE SEQUENCE</scope>
    <source>
        <strain evidence="1">AVDCRST_MAG70</strain>
    </source>
</reference>
<protein>
    <submittedName>
        <fullName evidence="1">Uncharacterized protein</fullName>
    </submittedName>
</protein>
<dbReference type="EMBL" id="CADCWH010000323">
    <property type="protein sequence ID" value="CAA9565630.1"/>
    <property type="molecule type" value="Genomic_DNA"/>
</dbReference>
<accession>A0A6J4V177</accession>
<sequence>MMTQRPSESEAGGGPGDERTVFLLDVDNTLLDNDAAKAELGKRIRDHLGADCAQRFWAVYEEVRAESTVVSYPLTLARYWEETDPAATVATRAELADLVVEFPYADFLYPGALETVAHLRRFGRTVVLSDGDPAYQPSKIARAGIDGAVDGFVLVYGHKEEHLREITAAFPADRYVLVEDKPDNLVKVRAALDAVLPGVPFTGVLVRQGKYAAAASDGDTPGVDLSLPAFRDLRDLDLAGITGAG</sequence>
<organism evidence="1">
    <name type="scientific">uncultured Thermomicrobiales bacterium</name>
    <dbReference type="NCBI Taxonomy" id="1645740"/>
    <lineage>
        <taxon>Bacteria</taxon>
        <taxon>Pseudomonadati</taxon>
        <taxon>Thermomicrobiota</taxon>
        <taxon>Thermomicrobia</taxon>
        <taxon>Thermomicrobiales</taxon>
        <taxon>environmental samples</taxon>
    </lineage>
</organism>
<gene>
    <name evidence="1" type="ORF">AVDCRST_MAG70-2015</name>
</gene>
<dbReference type="InterPro" id="IPR023214">
    <property type="entry name" value="HAD_sf"/>
</dbReference>